<gene>
    <name evidence="2" type="ORF">H8F21_14285</name>
</gene>
<reference evidence="2 3" key="1">
    <citation type="submission" date="2020-08" db="EMBL/GenBank/DDBJ databases">
        <title>Description of novel Pseudomonas species.</title>
        <authorList>
            <person name="Duman M."/>
            <person name="Mulet M."/>
            <person name="Altun S."/>
            <person name="Saticioglu I.B."/>
            <person name="Lalucat J."/>
            <person name="Garcia-Valdes E."/>
        </authorList>
    </citation>
    <scope>NUCLEOTIDE SEQUENCE [LARGE SCALE GENOMIC DNA]</scope>
    <source>
        <strain evidence="2 3">P66</strain>
    </source>
</reference>
<feature type="transmembrane region" description="Helical" evidence="1">
    <location>
        <begin position="243"/>
        <end position="260"/>
    </location>
</feature>
<evidence type="ECO:0000256" key="1">
    <source>
        <dbReference type="SAM" id="Phobius"/>
    </source>
</evidence>
<feature type="transmembrane region" description="Helical" evidence="1">
    <location>
        <begin position="131"/>
        <end position="154"/>
    </location>
</feature>
<evidence type="ECO:0000313" key="3">
    <source>
        <dbReference type="Proteomes" id="UP000745663"/>
    </source>
</evidence>
<dbReference type="EMBL" id="JACOPV010000008">
    <property type="protein sequence ID" value="MBM5458732.1"/>
    <property type="molecule type" value="Genomic_DNA"/>
</dbReference>
<keyword evidence="1" id="KW-1133">Transmembrane helix</keyword>
<organism evidence="2 3">
    <name type="scientific">Pseudomonas arcuscaelestis</name>
    <dbReference type="NCBI Taxonomy" id="2710591"/>
    <lineage>
        <taxon>Bacteria</taxon>
        <taxon>Pseudomonadati</taxon>
        <taxon>Pseudomonadota</taxon>
        <taxon>Gammaproteobacteria</taxon>
        <taxon>Pseudomonadales</taxon>
        <taxon>Pseudomonadaceae</taxon>
        <taxon>Pseudomonas</taxon>
    </lineage>
</organism>
<sequence length="304" mass="33119">MILESIETTPDSVMLREKEYLISNAQAQQILRGCPPPAVRNVLATLTRVDQVLLTGHETRRSSMSVLKALKLGAKNLLKSRAAGKVDKPLSIISGVLGTIGDCLLLAGVLYSCHWGISYVGSQQGADLNGATVATVFALAVAAIGVIAIVTRIIKIILEKDVDRLSGFAINEEQVQEILKSSTAPGYVIKILDNLPVIFSYQNSDADLNLQAVRDMEADATLCHIAPSATEQQEPKRWWAKPVLLVALLSMAWLAFGALLTEHYDYLQTIGAVAVLAFVLDVLVCWHWAHKTDRLIAQRPGLTW</sequence>
<accession>A0ABS2BYM8</accession>
<dbReference type="Proteomes" id="UP000745663">
    <property type="component" value="Unassembled WGS sequence"/>
</dbReference>
<keyword evidence="1" id="KW-0472">Membrane</keyword>
<protein>
    <submittedName>
        <fullName evidence="2">Uncharacterized protein</fullName>
    </submittedName>
</protein>
<proteinExistence type="predicted"/>
<dbReference type="RefSeq" id="WP_203584669.1">
    <property type="nucleotide sequence ID" value="NZ_JACOPV010000008.1"/>
</dbReference>
<name>A0ABS2BYM8_9PSED</name>
<comment type="caution">
    <text evidence="2">The sequence shown here is derived from an EMBL/GenBank/DDBJ whole genome shotgun (WGS) entry which is preliminary data.</text>
</comment>
<keyword evidence="1" id="KW-0812">Transmembrane</keyword>
<keyword evidence="3" id="KW-1185">Reference proteome</keyword>
<evidence type="ECO:0000313" key="2">
    <source>
        <dbReference type="EMBL" id="MBM5458732.1"/>
    </source>
</evidence>
<feature type="transmembrane region" description="Helical" evidence="1">
    <location>
        <begin position="266"/>
        <end position="289"/>
    </location>
</feature>
<feature type="transmembrane region" description="Helical" evidence="1">
    <location>
        <begin position="90"/>
        <end position="111"/>
    </location>
</feature>